<accession>A0ABD3QJU4</accession>
<evidence type="ECO:0000313" key="3">
    <source>
        <dbReference type="Proteomes" id="UP001516023"/>
    </source>
</evidence>
<organism evidence="2 3">
    <name type="scientific">Cyclotella cryptica</name>
    <dbReference type="NCBI Taxonomy" id="29204"/>
    <lineage>
        <taxon>Eukaryota</taxon>
        <taxon>Sar</taxon>
        <taxon>Stramenopiles</taxon>
        <taxon>Ochrophyta</taxon>
        <taxon>Bacillariophyta</taxon>
        <taxon>Coscinodiscophyceae</taxon>
        <taxon>Thalassiosirophycidae</taxon>
        <taxon>Stephanodiscales</taxon>
        <taxon>Stephanodiscaceae</taxon>
        <taxon>Cyclotella</taxon>
    </lineage>
</organism>
<feature type="chain" id="PRO_5044866669" evidence="1">
    <location>
        <begin position="23"/>
        <end position="426"/>
    </location>
</feature>
<reference evidence="2 3" key="1">
    <citation type="journal article" date="2020" name="G3 (Bethesda)">
        <title>Improved Reference Genome for Cyclotella cryptica CCMP332, a Model for Cell Wall Morphogenesis, Salinity Adaptation, and Lipid Production in Diatoms (Bacillariophyta).</title>
        <authorList>
            <person name="Roberts W.R."/>
            <person name="Downey K.M."/>
            <person name="Ruck E.C."/>
            <person name="Traller J.C."/>
            <person name="Alverson A.J."/>
        </authorList>
    </citation>
    <scope>NUCLEOTIDE SEQUENCE [LARGE SCALE GENOMIC DNA]</scope>
    <source>
        <strain evidence="2 3">CCMP332</strain>
    </source>
</reference>
<feature type="signal peptide" evidence="1">
    <location>
        <begin position="1"/>
        <end position="22"/>
    </location>
</feature>
<sequence>MMTCRYSSSCAIVLLFAVSIAAFSPSRTKEVLTRPNDVSYVKILLAAKHSNHQLLHERTGNPLLAKYHQPTNTPYPQSNLLSWRDFLPISLHVIVCLLAALLVSTYEDYDVTHTRPNPSTIRRPTSSSSQQFNYVGAATRGMGWGINNRILPKNEDTYRDADRDRNEFEEWYGFGATTLQWKPSYNEIMLQHRRERVTRWASKKSDKPSASAFTLDSSIDAATSKGTRSNRQDKEQLQQAVLNLYQSLDELEKLKIMADDYRWDEMKDMLTPSATNDRGSSIRYALEYSLDILKSSSIDNPSSFSFRSINYQEEDLPTIIGFDWGSCAWRHCGAKADAQEALAELYSSVGMLEPFECRFVIDIIERSIRDILSVVPDELKPHKHGIQIQAKPYIPYVSQADKAADGIGLDYEYVQALSDLRVDLSE</sequence>
<protein>
    <submittedName>
        <fullName evidence="2">Uncharacterized protein</fullName>
    </submittedName>
</protein>
<comment type="caution">
    <text evidence="2">The sequence shown here is derived from an EMBL/GenBank/DDBJ whole genome shotgun (WGS) entry which is preliminary data.</text>
</comment>
<gene>
    <name evidence="2" type="ORF">HJC23_011671</name>
</gene>
<keyword evidence="1" id="KW-0732">Signal</keyword>
<dbReference type="EMBL" id="JABMIG020000032">
    <property type="protein sequence ID" value="KAL3800434.1"/>
    <property type="molecule type" value="Genomic_DNA"/>
</dbReference>
<evidence type="ECO:0000256" key="1">
    <source>
        <dbReference type="SAM" id="SignalP"/>
    </source>
</evidence>
<evidence type="ECO:0000313" key="2">
    <source>
        <dbReference type="EMBL" id="KAL3800434.1"/>
    </source>
</evidence>
<dbReference type="AlphaFoldDB" id="A0ABD3QJU4"/>
<proteinExistence type="predicted"/>
<keyword evidence="3" id="KW-1185">Reference proteome</keyword>
<name>A0ABD3QJU4_9STRA</name>
<dbReference type="Proteomes" id="UP001516023">
    <property type="component" value="Unassembled WGS sequence"/>
</dbReference>